<protein>
    <submittedName>
        <fullName evidence="3">Universal stress protein</fullName>
    </submittedName>
</protein>
<dbReference type="InterPro" id="IPR006016">
    <property type="entry name" value="UspA"/>
</dbReference>
<dbReference type="RefSeq" id="WP_195869866.1">
    <property type="nucleotide sequence ID" value="NZ_JADOET010000001.1"/>
</dbReference>
<sequence length="276" mass="31540">MSKNILLPTDFSENALRAAIYAVTLYEKEPCTFHFLHASRLKASRMSNMSNKLTHVMAEKARQDLAKLKEKIETDYANKNHSFEVILTTNDLQASIEVLLEKTKIDLIIIGTKGESNAKEMLFGSNTVNVIKHVNQCPVMVIPNSYEYVKPEQIAFPTGFNRAYGDELLPLKQLIKVTNASVRVVHINGEDEISEAQKHNLALLKIALKNFDHSFHWMTNYDRVARAIQDFTIELDINILVMIKYKHGFIEDIIKEPIIKRIGFHPTIPFLVLPHN</sequence>
<dbReference type="Gene3D" id="3.40.50.12370">
    <property type="match status" value="1"/>
</dbReference>
<evidence type="ECO:0000313" key="3">
    <source>
        <dbReference type="EMBL" id="MBF8148586.1"/>
    </source>
</evidence>
<dbReference type="CDD" id="cd00293">
    <property type="entry name" value="USP-like"/>
    <property type="match status" value="1"/>
</dbReference>
<evidence type="ECO:0000256" key="1">
    <source>
        <dbReference type="ARBA" id="ARBA00008791"/>
    </source>
</evidence>
<dbReference type="SUPFAM" id="SSF52402">
    <property type="entry name" value="Adenine nucleotide alpha hydrolases-like"/>
    <property type="match status" value="2"/>
</dbReference>
<proteinExistence type="inferred from homology"/>
<evidence type="ECO:0000259" key="2">
    <source>
        <dbReference type="Pfam" id="PF00582"/>
    </source>
</evidence>
<accession>A0ABS0EIU9</accession>
<keyword evidence="4" id="KW-1185">Reference proteome</keyword>
<dbReference type="EMBL" id="JADOET010000001">
    <property type="protein sequence ID" value="MBF8148586.1"/>
    <property type="molecule type" value="Genomic_DNA"/>
</dbReference>
<dbReference type="PANTHER" id="PTHR46268">
    <property type="entry name" value="STRESS RESPONSE PROTEIN NHAX"/>
    <property type="match status" value="1"/>
</dbReference>
<name>A0ABS0EIU9_9FLAO</name>
<dbReference type="InterPro" id="IPR006015">
    <property type="entry name" value="Universal_stress_UspA"/>
</dbReference>
<gene>
    <name evidence="3" type="ORF">ITJ86_01680</name>
</gene>
<dbReference type="PRINTS" id="PR01438">
    <property type="entry name" value="UNVRSLSTRESS"/>
</dbReference>
<reference evidence="3 4" key="1">
    <citation type="submission" date="2020-11" db="EMBL/GenBank/DDBJ databases">
        <title>Winogradskyella marina sp. nov., isolated from marine sediment.</title>
        <authorList>
            <person name="Bo J."/>
            <person name="Wang S."/>
            <person name="Song X."/>
            <person name="Du Z."/>
        </authorList>
    </citation>
    <scope>NUCLEOTIDE SEQUENCE [LARGE SCALE GENOMIC DNA]</scope>
    <source>
        <strain evidence="3 4">F6397</strain>
    </source>
</reference>
<comment type="similarity">
    <text evidence="1">Belongs to the universal stress protein A family.</text>
</comment>
<evidence type="ECO:0000313" key="4">
    <source>
        <dbReference type="Proteomes" id="UP000611215"/>
    </source>
</evidence>
<feature type="domain" description="UspA" evidence="2">
    <location>
        <begin position="1"/>
        <end position="143"/>
    </location>
</feature>
<dbReference type="Pfam" id="PF00582">
    <property type="entry name" value="Usp"/>
    <property type="match status" value="1"/>
</dbReference>
<dbReference type="PANTHER" id="PTHR46268:SF6">
    <property type="entry name" value="UNIVERSAL STRESS PROTEIN UP12"/>
    <property type="match status" value="1"/>
</dbReference>
<comment type="caution">
    <text evidence="3">The sequence shown here is derived from an EMBL/GenBank/DDBJ whole genome shotgun (WGS) entry which is preliminary data.</text>
</comment>
<organism evidence="3 4">
    <name type="scientific">Winogradskyella marina</name>
    <dbReference type="NCBI Taxonomy" id="2785530"/>
    <lineage>
        <taxon>Bacteria</taxon>
        <taxon>Pseudomonadati</taxon>
        <taxon>Bacteroidota</taxon>
        <taxon>Flavobacteriia</taxon>
        <taxon>Flavobacteriales</taxon>
        <taxon>Flavobacteriaceae</taxon>
        <taxon>Winogradskyella</taxon>
    </lineage>
</organism>
<dbReference type="Proteomes" id="UP000611215">
    <property type="component" value="Unassembled WGS sequence"/>
</dbReference>